<protein>
    <submittedName>
        <fullName evidence="2">Uncharacterized protein</fullName>
    </submittedName>
</protein>
<dbReference type="AlphaFoldDB" id="A0A084BB39"/>
<name>A0A084BB39_STACB</name>
<proteinExistence type="predicted"/>
<keyword evidence="1" id="KW-0812">Transmembrane</keyword>
<feature type="transmembrane region" description="Helical" evidence="1">
    <location>
        <begin position="202"/>
        <end position="218"/>
    </location>
</feature>
<evidence type="ECO:0000313" key="3">
    <source>
        <dbReference type="Proteomes" id="UP000028045"/>
    </source>
</evidence>
<dbReference type="OrthoDB" id="10578314at2759"/>
<organism evidence="2 3">
    <name type="scientific">Stachybotrys chartarum (strain CBS 109288 / IBT 7711)</name>
    <name type="common">Toxic black mold</name>
    <name type="synonym">Stilbospora chartarum</name>
    <dbReference type="NCBI Taxonomy" id="1280523"/>
    <lineage>
        <taxon>Eukaryota</taxon>
        <taxon>Fungi</taxon>
        <taxon>Dikarya</taxon>
        <taxon>Ascomycota</taxon>
        <taxon>Pezizomycotina</taxon>
        <taxon>Sordariomycetes</taxon>
        <taxon>Hypocreomycetidae</taxon>
        <taxon>Hypocreales</taxon>
        <taxon>Stachybotryaceae</taxon>
        <taxon>Stachybotrys</taxon>
    </lineage>
</organism>
<evidence type="ECO:0000313" key="2">
    <source>
        <dbReference type="EMBL" id="KEY74768.1"/>
    </source>
</evidence>
<dbReference type="EMBL" id="KL647490">
    <property type="protein sequence ID" value="KEY74768.1"/>
    <property type="molecule type" value="Genomic_DNA"/>
</dbReference>
<keyword evidence="1" id="KW-1133">Transmembrane helix</keyword>
<reference evidence="2 3" key="1">
    <citation type="journal article" date="2014" name="BMC Genomics">
        <title>Comparative genome sequencing reveals chemotype-specific gene clusters in the toxigenic black mold Stachybotrys.</title>
        <authorList>
            <person name="Semeiks J."/>
            <person name="Borek D."/>
            <person name="Otwinowski Z."/>
            <person name="Grishin N.V."/>
        </authorList>
    </citation>
    <scope>NUCLEOTIDE SEQUENCE [LARGE SCALE GENOMIC DNA]</scope>
    <source>
        <strain evidence="3">CBS 109288 / IBT 7711</strain>
    </source>
</reference>
<keyword evidence="3" id="KW-1185">Reference proteome</keyword>
<dbReference type="HOGENOM" id="CLU_1246067_0_0_1"/>
<evidence type="ECO:0000256" key="1">
    <source>
        <dbReference type="SAM" id="Phobius"/>
    </source>
</evidence>
<sequence length="222" mass="23270">MAQINEGIPAAQAADAPIGYGPTGEEVGSGVQAGDETSLLRLALSNAFGRTTLHLVPIRATMSPGQAMEQVQRRHDCHLPKLARLISGIFLDSTVEIVTLATLIQHKGNPAGLESDQPVEAAIIGPAQECPALTQALRHPALFAHDHDRSFAQLHQDVLTTSSTSSALHVGGEFRKNEVGIAIIGVVTASFVTGFIAGGPVVGFGTATVVSGLLLWWFRGIN</sequence>
<gene>
    <name evidence="2" type="ORF">S7711_11066</name>
</gene>
<dbReference type="Proteomes" id="UP000028045">
    <property type="component" value="Unassembled WGS sequence"/>
</dbReference>
<keyword evidence="1" id="KW-0472">Membrane</keyword>
<accession>A0A084BB39</accession>